<dbReference type="KEGG" id="tpal:117650934"/>
<dbReference type="PRINTS" id="PR00947">
    <property type="entry name" value="CUTICLE"/>
</dbReference>
<keyword evidence="4" id="KW-0732">Signal</keyword>
<feature type="region of interest" description="Disordered" evidence="3">
    <location>
        <begin position="135"/>
        <end position="159"/>
    </location>
</feature>
<evidence type="ECO:0000256" key="3">
    <source>
        <dbReference type="SAM" id="MobiDB-lite"/>
    </source>
</evidence>
<evidence type="ECO:0000256" key="2">
    <source>
        <dbReference type="PROSITE-ProRule" id="PRU00497"/>
    </source>
</evidence>
<dbReference type="InterPro" id="IPR000618">
    <property type="entry name" value="Insect_cuticle"/>
</dbReference>
<protein>
    <submittedName>
        <fullName evidence="6">Endocuticle structural glycoprotein ABD-4-like isoform X1</fullName>
    </submittedName>
</protein>
<dbReference type="PANTHER" id="PTHR10380:SF241">
    <property type="entry name" value="CUTICULAR PROTEIN 47EG-RELATED"/>
    <property type="match status" value="1"/>
</dbReference>
<dbReference type="RefSeq" id="XP_034250475.1">
    <property type="nucleotide sequence ID" value="XM_034394584.1"/>
</dbReference>
<sequence>MNSLVFLVFLAVAAASVALVSSAPQRALPPRGPPGQQPQGQQIPIISQTSEINPDGSYKWSYETGNQIKANEEGAVKNLGNPEAEAMSAQGGFSYTADDGTPIQVQYIADENGFQPQGAHLPTPPPIPEAILKSIEYNKAHPEEDESQGGGQAAPARKG</sequence>
<evidence type="ECO:0000313" key="6">
    <source>
        <dbReference type="RefSeq" id="XP_034250475.1"/>
    </source>
</evidence>
<dbReference type="InParanoid" id="A0A6P8ZZ85"/>
<feature type="signal peptide" evidence="4">
    <location>
        <begin position="1"/>
        <end position="22"/>
    </location>
</feature>
<dbReference type="InterPro" id="IPR031311">
    <property type="entry name" value="CHIT_BIND_RR_consensus"/>
</dbReference>
<dbReference type="GO" id="GO:0008010">
    <property type="term" value="F:structural constituent of chitin-based larval cuticle"/>
    <property type="evidence" value="ECO:0007669"/>
    <property type="project" value="TreeGrafter"/>
</dbReference>
<feature type="chain" id="PRO_5028371702" evidence="4">
    <location>
        <begin position="23"/>
        <end position="159"/>
    </location>
</feature>
<dbReference type="Proteomes" id="UP000515158">
    <property type="component" value="Unplaced"/>
</dbReference>
<dbReference type="InterPro" id="IPR050468">
    <property type="entry name" value="Cuticle_Struct_Prot"/>
</dbReference>
<dbReference type="GO" id="GO:0062129">
    <property type="term" value="C:chitin-based extracellular matrix"/>
    <property type="evidence" value="ECO:0007669"/>
    <property type="project" value="TreeGrafter"/>
</dbReference>
<evidence type="ECO:0000256" key="1">
    <source>
        <dbReference type="ARBA" id="ARBA00022460"/>
    </source>
</evidence>
<dbReference type="GeneID" id="117650934"/>
<dbReference type="PROSITE" id="PS51155">
    <property type="entry name" value="CHIT_BIND_RR_2"/>
    <property type="match status" value="1"/>
</dbReference>
<organism evidence="6">
    <name type="scientific">Thrips palmi</name>
    <name type="common">Melon thrips</name>
    <dbReference type="NCBI Taxonomy" id="161013"/>
    <lineage>
        <taxon>Eukaryota</taxon>
        <taxon>Metazoa</taxon>
        <taxon>Ecdysozoa</taxon>
        <taxon>Arthropoda</taxon>
        <taxon>Hexapoda</taxon>
        <taxon>Insecta</taxon>
        <taxon>Pterygota</taxon>
        <taxon>Neoptera</taxon>
        <taxon>Paraneoptera</taxon>
        <taxon>Thysanoptera</taxon>
        <taxon>Terebrantia</taxon>
        <taxon>Thripoidea</taxon>
        <taxon>Thripidae</taxon>
        <taxon>Thrips</taxon>
    </lineage>
</organism>
<accession>A0A6P8ZZ85</accession>
<dbReference type="AlphaFoldDB" id="A0A6P8ZZ85"/>
<reference evidence="6" key="1">
    <citation type="submission" date="2025-08" db="UniProtKB">
        <authorList>
            <consortium name="RefSeq"/>
        </authorList>
    </citation>
    <scope>IDENTIFICATION</scope>
    <source>
        <tissue evidence="6">Total insect</tissue>
    </source>
</reference>
<dbReference type="OrthoDB" id="8187975at2759"/>
<keyword evidence="5" id="KW-1185">Reference proteome</keyword>
<dbReference type="PROSITE" id="PS00233">
    <property type="entry name" value="CHIT_BIND_RR_1"/>
    <property type="match status" value="1"/>
</dbReference>
<name>A0A6P8ZZ85_THRPL</name>
<gene>
    <name evidence="6" type="primary">LOC117650934</name>
</gene>
<proteinExistence type="predicted"/>
<dbReference type="FunCoup" id="A0A6P8ZZ85">
    <property type="interactions" value="38"/>
</dbReference>
<keyword evidence="1 2" id="KW-0193">Cuticle</keyword>
<dbReference type="PANTHER" id="PTHR10380">
    <property type="entry name" value="CUTICLE PROTEIN"/>
    <property type="match status" value="1"/>
</dbReference>
<evidence type="ECO:0000313" key="5">
    <source>
        <dbReference type="Proteomes" id="UP000515158"/>
    </source>
</evidence>
<dbReference type="Pfam" id="PF00379">
    <property type="entry name" value="Chitin_bind_4"/>
    <property type="match status" value="1"/>
</dbReference>
<evidence type="ECO:0000256" key="4">
    <source>
        <dbReference type="SAM" id="SignalP"/>
    </source>
</evidence>